<dbReference type="Pfam" id="PF01753">
    <property type="entry name" value="zf-MYND"/>
    <property type="match status" value="1"/>
</dbReference>
<proteinExistence type="predicted"/>
<comment type="caution">
    <text evidence="6">The sequence shown here is derived from an EMBL/GenBank/DDBJ whole genome shotgun (WGS) entry which is preliminary data.</text>
</comment>
<evidence type="ECO:0000313" key="6">
    <source>
        <dbReference type="EMBL" id="KAF8879890.1"/>
    </source>
</evidence>
<evidence type="ECO:0000313" key="7">
    <source>
        <dbReference type="Proteomes" id="UP000724874"/>
    </source>
</evidence>
<keyword evidence="2 4" id="KW-0863">Zinc-finger</keyword>
<keyword evidence="3" id="KW-0862">Zinc</keyword>
<dbReference type="InterPro" id="IPR002893">
    <property type="entry name" value="Znf_MYND"/>
</dbReference>
<evidence type="ECO:0000256" key="2">
    <source>
        <dbReference type="ARBA" id="ARBA00022771"/>
    </source>
</evidence>
<evidence type="ECO:0000256" key="4">
    <source>
        <dbReference type="PROSITE-ProRule" id="PRU00134"/>
    </source>
</evidence>
<protein>
    <recommendedName>
        <fullName evidence="5">MYND-type domain-containing protein</fullName>
    </recommendedName>
</protein>
<feature type="domain" description="MYND-type" evidence="5">
    <location>
        <begin position="486"/>
        <end position="527"/>
    </location>
</feature>
<dbReference type="SUPFAM" id="SSF144232">
    <property type="entry name" value="HIT/MYND zinc finger-like"/>
    <property type="match status" value="1"/>
</dbReference>
<accession>A0A9P5NBA6</accession>
<keyword evidence="7" id="KW-1185">Reference proteome</keyword>
<dbReference type="AlphaFoldDB" id="A0A9P5NBA6"/>
<dbReference type="Proteomes" id="UP000724874">
    <property type="component" value="Unassembled WGS sequence"/>
</dbReference>
<dbReference type="OrthoDB" id="3040823at2759"/>
<evidence type="ECO:0000259" key="5">
    <source>
        <dbReference type="PROSITE" id="PS50865"/>
    </source>
</evidence>
<name>A0A9P5NBA6_GYMJU</name>
<keyword evidence="1" id="KW-0479">Metal-binding</keyword>
<evidence type="ECO:0000256" key="1">
    <source>
        <dbReference type="ARBA" id="ARBA00022723"/>
    </source>
</evidence>
<gene>
    <name evidence="6" type="ORF">CPB84DRAFT_1793000</name>
</gene>
<sequence>MQIDENRVMQKLQQNPRKVLDAVRRGSKQEMVEIANFWLNMGPELLHMDLLPALFGHLKSSSVPAASPNNRANSPAAERAFFALVALTKLGNIVAPLHPAVPIAKVEAQVMEGWEGVFKWCAFLYSVRVAPGEGVVPAELRRTAMDIIGGVLYSLSRSDKVRQAMLDTEGSIELATRLWISEDSGPIPTKLPIPVGTASLDALLTIPDWNPATLIDGDVTSVEAKRRAAEIEVESAIRTVFVRSMLDRVVTAAGGSASDVVELAMSRLRAATGNNARMHEPHSALSLDLIGHLSRSAEHPLRLGFLGAGMTLFVTKLAVKIGGLLQEAVRSPGRPQIGFGSMTPASNGNPRAEGLQEALVACLGFLHNTLESTDGFSWVVKAVNGGLLQAWISAARNMHRFASRDDADMILDLLSKLVTKYMTYKSVVTAVDGAMKKVQNPNNVHRDWKDPKARKVWQEFRKLGIERYLVTLELKEVKKKAAICNSVKCQKIDFKNNFRKCSACSTTLYCSKECQADDWKASHKVVCKLKQQEFLEGKYQSIPKGDSDYFHHLSTYDARHNSFYLRQLAEKKYPAIASDPSALVITIDYMKMPPIFSLYPLDEHDKHAPQLAPDASRNAEARNEELIQRVRENPGKYAIIQSKIANGQGMQLVNSIVTGAFWQKEGWIPSENVFNAASEDSDDEFESRKAVARSRIRDLNDLDASGSASIIGRFMRLMDDPAGHVSTGNAPNSDVLRLA</sequence>
<dbReference type="EMBL" id="JADNYJ010000145">
    <property type="protein sequence ID" value="KAF8879890.1"/>
    <property type="molecule type" value="Genomic_DNA"/>
</dbReference>
<organism evidence="6 7">
    <name type="scientific">Gymnopilus junonius</name>
    <name type="common">Spectacular rustgill mushroom</name>
    <name type="synonym">Gymnopilus spectabilis subsp. junonius</name>
    <dbReference type="NCBI Taxonomy" id="109634"/>
    <lineage>
        <taxon>Eukaryota</taxon>
        <taxon>Fungi</taxon>
        <taxon>Dikarya</taxon>
        <taxon>Basidiomycota</taxon>
        <taxon>Agaricomycotina</taxon>
        <taxon>Agaricomycetes</taxon>
        <taxon>Agaricomycetidae</taxon>
        <taxon>Agaricales</taxon>
        <taxon>Agaricineae</taxon>
        <taxon>Hymenogastraceae</taxon>
        <taxon>Gymnopilus</taxon>
    </lineage>
</organism>
<dbReference type="Gene3D" id="6.10.140.2220">
    <property type="match status" value="1"/>
</dbReference>
<evidence type="ECO:0000256" key="3">
    <source>
        <dbReference type="ARBA" id="ARBA00022833"/>
    </source>
</evidence>
<reference evidence="6" key="1">
    <citation type="submission" date="2020-11" db="EMBL/GenBank/DDBJ databases">
        <authorList>
            <consortium name="DOE Joint Genome Institute"/>
            <person name="Ahrendt S."/>
            <person name="Riley R."/>
            <person name="Andreopoulos W."/>
            <person name="LaButti K."/>
            <person name="Pangilinan J."/>
            <person name="Ruiz-duenas F.J."/>
            <person name="Barrasa J.M."/>
            <person name="Sanchez-Garcia M."/>
            <person name="Camarero S."/>
            <person name="Miyauchi S."/>
            <person name="Serrano A."/>
            <person name="Linde D."/>
            <person name="Babiker R."/>
            <person name="Drula E."/>
            <person name="Ayuso-Fernandez I."/>
            <person name="Pacheco R."/>
            <person name="Padilla G."/>
            <person name="Ferreira P."/>
            <person name="Barriuso J."/>
            <person name="Kellner H."/>
            <person name="Castanera R."/>
            <person name="Alfaro M."/>
            <person name="Ramirez L."/>
            <person name="Pisabarro A.G."/>
            <person name="Kuo A."/>
            <person name="Tritt A."/>
            <person name="Lipzen A."/>
            <person name="He G."/>
            <person name="Yan M."/>
            <person name="Ng V."/>
            <person name="Cullen D."/>
            <person name="Martin F."/>
            <person name="Rosso M.-N."/>
            <person name="Henrissat B."/>
            <person name="Hibbett D."/>
            <person name="Martinez A.T."/>
            <person name="Grigoriev I.V."/>
        </authorList>
    </citation>
    <scope>NUCLEOTIDE SEQUENCE</scope>
    <source>
        <strain evidence="6">AH 44721</strain>
    </source>
</reference>
<dbReference type="GO" id="GO:0008270">
    <property type="term" value="F:zinc ion binding"/>
    <property type="evidence" value="ECO:0007669"/>
    <property type="project" value="UniProtKB-KW"/>
</dbReference>
<dbReference type="PROSITE" id="PS50865">
    <property type="entry name" value="ZF_MYND_2"/>
    <property type="match status" value="1"/>
</dbReference>